<gene>
    <name evidence="1" type="primary">noeA</name>
    <name evidence="1" type="ORF">FAK_31010</name>
</gene>
<evidence type="ECO:0000313" key="2">
    <source>
        <dbReference type="Proteomes" id="UP001366166"/>
    </source>
</evidence>
<dbReference type="EMBL" id="AP028679">
    <property type="protein sequence ID" value="BEQ16035.1"/>
    <property type="molecule type" value="Genomic_DNA"/>
</dbReference>
<proteinExistence type="predicted"/>
<dbReference type="RefSeq" id="WP_338601295.1">
    <property type="nucleotide sequence ID" value="NZ_AP028679.1"/>
</dbReference>
<dbReference type="Proteomes" id="UP001366166">
    <property type="component" value="Chromosome"/>
</dbReference>
<dbReference type="AlphaFoldDB" id="A0AAU9EGY2"/>
<name>A0AAU9EGY2_9BACT</name>
<accession>A0AAU9EGY2</accession>
<organism evidence="1 2">
    <name type="scientific">Desulfoferula mesophila</name>
    <dbReference type="NCBI Taxonomy" id="3058419"/>
    <lineage>
        <taxon>Bacteria</taxon>
        <taxon>Pseudomonadati</taxon>
        <taxon>Thermodesulfobacteriota</taxon>
        <taxon>Desulfarculia</taxon>
        <taxon>Desulfarculales</taxon>
        <taxon>Desulfarculaceae</taxon>
        <taxon>Desulfoferula</taxon>
    </lineage>
</organism>
<dbReference type="Pfam" id="PF13489">
    <property type="entry name" value="Methyltransf_23"/>
    <property type="match status" value="1"/>
</dbReference>
<dbReference type="KEGG" id="dmp:FAK_31010"/>
<keyword evidence="2" id="KW-1185">Reference proteome</keyword>
<sequence length="476" mass="54638">MKPGSDLPATPNIVLDPNSYVDPMARVFSQQDEILRAFFPHCSDFYRTILYDPTVLALMDQGKIVRTHEKAEITLPGFDLVVSHQRISRKNYSYEWPFSMLREAALVTLDIAIQLIEKKITLQDAASFNVFFKDTHPVFIDFSSLVTDDEQYLWAAYQQFCHHFLFPLYIHAAGKSSLVLSLLKDNLDGINARQTSQALGLSHKLVLRDYFSRLAIPEFFAGKLGRAQDRSYMSTTSGKIMNFVNTTKAKLRFFTSLRRTVEKIKGPRMRREWVDYYNQTDEGQLQRKQEAVSRVLDHLQYSTVVDVGCNLGNFACLAAQKGVKVTALDADPDCIERLFIKARQKNLTILPLVADLTNPSPMLGWRNLEYDTLPHRIKADAVLALALMHHLIFSSGWNFDRTLGALKEFQNEALLVEYVDINDPMTKRLPRRPGVDYGWYDLENFKEALGRHFRKVDQVKRLSDTRVLFLGQEPLD</sequence>
<dbReference type="CDD" id="cd02440">
    <property type="entry name" value="AdoMet_MTases"/>
    <property type="match status" value="1"/>
</dbReference>
<dbReference type="InterPro" id="IPR029063">
    <property type="entry name" value="SAM-dependent_MTases_sf"/>
</dbReference>
<dbReference type="Gene3D" id="3.40.50.150">
    <property type="entry name" value="Vaccinia Virus protein VP39"/>
    <property type="match status" value="1"/>
</dbReference>
<dbReference type="SUPFAM" id="SSF53335">
    <property type="entry name" value="S-adenosyl-L-methionine-dependent methyltransferases"/>
    <property type="match status" value="1"/>
</dbReference>
<evidence type="ECO:0000313" key="1">
    <source>
        <dbReference type="EMBL" id="BEQ16035.1"/>
    </source>
</evidence>
<protein>
    <submittedName>
        <fullName evidence="1">Nodulation protein NoeA</fullName>
    </submittedName>
</protein>
<reference evidence="2" key="1">
    <citation type="journal article" date="2023" name="Arch. Microbiol.">
        <title>Desulfoferula mesophilus gen. nov. sp. nov., a mesophilic sulfate-reducing bacterium isolated from a brackish lake sediment.</title>
        <authorList>
            <person name="Watanabe T."/>
            <person name="Yabe T."/>
            <person name="Tsuji J.M."/>
            <person name="Fukui M."/>
        </authorList>
    </citation>
    <scope>NUCLEOTIDE SEQUENCE [LARGE SCALE GENOMIC DNA]</scope>
    <source>
        <strain evidence="2">12FAK</strain>
    </source>
</reference>